<organism evidence="3 4">
    <name type="scientific">Solanum tuberosum</name>
    <name type="common">Potato</name>
    <dbReference type="NCBI Taxonomy" id="4113"/>
    <lineage>
        <taxon>Eukaryota</taxon>
        <taxon>Viridiplantae</taxon>
        <taxon>Streptophyta</taxon>
        <taxon>Embryophyta</taxon>
        <taxon>Tracheophyta</taxon>
        <taxon>Spermatophyta</taxon>
        <taxon>Magnoliopsida</taxon>
        <taxon>eudicotyledons</taxon>
        <taxon>Gunneridae</taxon>
        <taxon>Pentapetalae</taxon>
        <taxon>asterids</taxon>
        <taxon>lamiids</taxon>
        <taxon>Solanales</taxon>
        <taxon>Solanaceae</taxon>
        <taxon>Solanoideae</taxon>
        <taxon>Solaneae</taxon>
        <taxon>Solanum</taxon>
    </lineage>
</organism>
<accession>M1E153</accession>
<dbReference type="Gramene" id="PGSC0003DMT400097668">
    <property type="protein sequence ID" value="PGSC0003DMT400097668"/>
    <property type="gene ID" value="PGSC0003DMG400047239"/>
</dbReference>
<dbReference type="EnsemblPlants" id="PGSC0003DMT400097668">
    <property type="protein sequence ID" value="PGSC0003DMT400097668"/>
    <property type="gene ID" value="PGSC0003DMG400047239"/>
</dbReference>
<feature type="region of interest" description="Disordered" evidence="1">
    <location>
        <begin position="295"/>
        <end position="314"/>
    </location>
</feature>
<dbReference type="Pfam" id="PF20167">
    <property type="entry name" value="Transposase_32"/>
    <property type="match status" value="1"/>
</dbReference>
<dbReference type="InParanoid" id="M1E153"/>
<dbReference type="PaxDb" id="4113-PGSC0003DMT400097668"/>
<proteinExistence type="predicted"/>
<feature type="compositionally biased region" description="Low complexity" evidence="1">
    <location>
        <begin position="25"/>
        <end position="42"/>
    </location>
</feature>
<dbReference type="PANTHER" id="PTHR33180">
    <property type="entry name" value="PHOTOSYSTEM II CP43 REACTION CENTER PROTEIN"/>
    <property type="match status" value="1"/>
</dbReference>
<evidence type="ECO:0000259" key="2">
    <source>
        <dbReference type="Pfam" id="PF20167"/>
    </source>
</evidence>
<feature type="domain" description="Putative plant transposon protein" evidence="2">
    <location>
        <begin position="131"/>
        <end position="265"/>
    </location>
</feature>
<dbReference type="InterPro" id="IPR046796">
    <property type="entry name" value="Transposase_32_dom"/>
</dbReference>
<dbReference type="GO" id="GO:0009523">
    <property type="term" value="C:photosystem II"/>
    <property type="evidence" value="ECO:0000318"/>
    <property type="project" value="GO_Central"/>
</dbReference>
<feature type="compositionally biased region" description="Low complexity" evidence="1">
    <location>
        <begin position="81"/>
        <end position="99"/>
    </location>
</feature>
<protein>
    <recommendedName>
        <fullName evidence="2">Putative plant transposon protein domain-containing protein</fullName>
    </recommendedName>
</protein>
<evidence type="ECO:0000313" key="4">
    <source>
        <dbReference type="Proteomes" id="UP000011115"/>
    </source>
</evidence>
<evidence type="ECO:0000256" key="1">
    <source>
        <dbReference type="SAM" id="MobiDB-lite"/>
    </source>
</evidence>
<keyword evidence="4" id="KW-1185">Reference proteome</keyword>
<dbReference type="HOGENOM" id="CLU_029307_1_0_1"/>
<dbReference type="AlphaFoldDB" id="M1E153"/>
<dbReference type="GO" id="GO:0009579">
    <property type="term" value="C:thylakoid"/>
    <property type="evidence" value="ECO:0000318"/>
    <property type="project" value="GO_Central"/>
</dbReference>
<feature type="region of interest" description="Disordered" evidence="1">
    <location>
        <begin position="21"/>
        <end position="99"/>
    </location>
</feature>
<evidence type="ECO:0000313" key="3">
    <source>
        <dbReference type="EnsemblPlants" id="PGSC0003DMT400097668"/>
    </source>
</evidence>
<reference evidence="3" key="2">
    <citation type="submission" date="2015-06" db="UniProtKB">
        <authorList>
            <consortium name="EnsemblPlants"/>
        </authorList>
    </citation>
    <scope>IDENTIFICATION</scope>
    <source>
        <strain evidence="3">DM1-3 516 R44</strain>
    </source>
</reference>
<name>M1E153_SOLTU</name>
<dbReference type="PANTHER" id="PTHR33180:SF31">
    <property type="entry name" value="POLYPROTEIN PROTEIN"/>
    <property type="match status" value="1"/>
</dbReference>
<feature type="compositionally biased region" description="Basic and acidic residues" evidence="1">
    <location>
        <begin position="65"/>
        <end position="80"/>
    </location>
</feature>
<dbReference type="Proteomes" id="UP000011115">
    <property type="component" value="Unassembled WGS sequence"/>
</dbReference>
<reference evidence="4" key="1">
    <citation type="journal article" date="2011" name="Nature">
        <title>Genome sequence and analysis of the tuber crop potato.</title>
        <authorList>
            <consortium name="The Potato Genome Sequencing Consortium"/>
        </authorList>
    </citation>
    <scope>NUCLEOTIDE SEQUENCE [LARGE SCALE GENOMIC DNA]</scope>
    <source>
        <strain evidence="4">cv. DM1-3 516 R44</strain>
    </source>
</reference>
<sequence length="314" mass="35063">MPPQKLSRIVVINEEVVASREKVTKLPPKGGKAKGKTPVVVTSKDAISERKGVYQTHLTTSGSEGDSHDSQASISEHENDNSSSSTDTSAGTTSARSSSPVLDRLQVKGLRTILEETRLSTDGVLNMYLEVRDFYVEYGEQVPKGNKKASMFKLNDFVVFKGKKEKCLCSDINAVLGCPLDIMHDYIYLVEKNTLEDLKVWVEPLISDVTQRWIEAGAPIEKKDLNVAARYRFGFRSSIIMLFQNESILRQPKATCLGSIIDRHRRTHVPGDVKMDAEITPTYSTDIQGIETEYKRDETDSRLSNESGVRNIEC</sequence>